<dbReference type="Gene3D" id="3.40.630.10">
    <property type="entry name" value="Zn peptidases"/>
    <property type="match status" value="1"/>
</dbReference>
<evidence type="ECO:0000259" key="1">
    <source>
        <dbReference type="Pfam" id="PF07687"/>
    </source>
</evidence>
<keyword evidence="3" id="KW-1185">Reference proteome</keyword>
<dbReference type="Pfam" id="PF07687">
    <property type="entry name" value="M20_dimer"/>
    <property type="match status" value="1"/>
</dbReference>
<evidence type="ECO:0000313" key="2">
    <source>
        <dbReference type="EMBL" id="GAA1980845.1"/>
    </source>
</evidence>
<dbReference type="Pfam" id="PF01546">
    <property type="entry name" value="Peptidase_M20"/>
    <property type="match status" value="1"/>
</dbReference>
<dbReference type="PANTHER" id="PTHR11014:SF63">
    <property type="entry name" value="METALLOPEPTIDASE, PUTATIVE (AFU_ORTHOLOGUE AFUA_6G09600)-RELATED"/>
    <property type="match status" value="1"/>
</dbReference>
<gene>
    <name evidence="2" type="ORF">GCM10009754_66980</name>
</gene>
<protein>
    <submittedName>
        <fullName evidence="2">M20 family metallopeptidase</fullName>
    </submittedName>
</protein>
<dbReference type="SUPFAM" id="SSF55031">
    <property type="entry name" value="Bacterial exopeptidase dimerisation domain"/>
    <property type="match status" value="1"/>
</dbReference>
<proteinExistence type="predicted"/>
<dbReference type="EMBL" id="BAAANN010000033">
    <property type="protein sequence ID" value="GAA1980845.1"/>
    <property type="molecule type" value="Genomic_DNA"/>
</dbReference>
<feature type="domain" description="Peptidase M20 dimerisation" evidence="1">
    <location>
        <begin position="203"/>
        <end position="296"/>
    </location>
</feature>
<dbReference type="RefSeq" id="WP_344428265.1">
    <property type="nucleotide sequence ID" value="NZ_BAAANN010000033.1"/>
</dbReference>
<accession>A0ABP5DKC9</accession>
<dbReference type="InterPro" id="IPR036264">
    <property type="entry name" value="Bact_exopeptidase_dim_dom"/>
</dbReference>
<evidence type="ECO:0000313" key="3">
    <source>
        <dbReference type="Proteomes" id="UP001501116"/>
    </source>
</evidence>
<dbReference type="Proteomes" id="UP001501116">
    <property type="component" value="Unassembled WGS sequence"/>
</dbReference>
<dbReference type="NCBIfam" id="TIGR01891">
    <property type="entry name" value="amidohydrolases"/>
    <property type="match status" value="1"/>
</dbReference>
<dbReference type="PIRSF" id="PIRSF005962">
    <property type="entry name" value="Pept_M20D_amidohydro"/>
    <property type="match status" value="1"/>
</dbReference>
<dbReference type="SUPFAM" id="SSF53187">
    <property type="entry name" value="Zn-dependent exopeptidases"/>
    <property type="match status" value="1"/>
</dbReference>
<organism evidence="2 3">
    <name type="scientific">Amycolatopsis minnesotensis</name>
    <dbReference type="NCBI Taxonomy" id="337894"/>
    <lineage>
        <taxon>Bacteria</taxon>
        <taxon>Bacillati</taxon>
        <taxon>Actinomycetota</taxon>
        <taxon>Actinomycetes</taxon>
        <taxon>Pseudonocardiales</taxon>
        <taxon>Pseudonocardiaceae</taxon>
        <taxon>Amycolatopsis</taxon>
    </lineage>
</organism>
<dbReference type="InterPro" id="IPR011650">
    <property type="entry name" value="Peptidase_M20_dimer"/>
</dbReference>
<sequence>MTGPTDLPSLPDARLAGLLAEARELHPKTVELRRAIHRYPEEGLHLPETLAKIEAALEGLPLETTAGKGSTALTAVLRGGRPGPAVLLRADMDALPLHEETGLGFASTVPESMHACGHDAHVAMLVSAAHLLSAHAGELAGSVVFMFQPGEEGYHGARHMIHEGVLDAAGEQVERAFALHVYANLPSGVITTRPGPFLASADRFSVRVTGKGGHGSAPHQAIDPVPAAAAMVGALQTMITRRVSVFEPAVVSVARIAAGTTSNIIPEVAELEGTIRTLSERTRALVREELPKVCEAIGQAHGCRVLADVEPGYPVTVNDPAEAARVLALAGDALGEEHAEPMLDPLMSAEDFSYVLQRVPGAMAFLGACPPGTGPADAAAIHSNRVLFDEDALDHGVAMHAAFALDALR</sequence>
<dbReference type="Gene3D" id="3.30.70.360">
    <property type="match status" value="1"/>
</dbReference>
<dbReference type="InterPro" id="IPR002933">
    <property type="entry name" value="Peptidase_M20"/>
</dbReference>
<name>A0ABP5DKC9_9PSEU</name>
<dbReference type="InterPro" id="IPR017439">
    <property type="entry name" value="Amidohydrolase"/>
</dbReference>
<dbReference type="PANTHER" id="PTHR11014">
    <property type="entry name" value="PEPTIDASE M20 FAMILY MEMBER"/>
    <property type="match status" value="1"/>
</dbReference>
<reference evidence="3" key="1">
    <citation type="journal article" date="2019" name="Int. J. Syst. Evol. Microbiol.">
        <title>The Global Catalogue of Microorganisms (GCM) 10K type strain sequencing project: providing services to taxonomists for standard genome sequencing and annotation.</title>
        <authorList>
            <consortium name="The Broad Institute Genomics Platform"/>
            <consortium name="The Broad Institute Genome Sequencing Center for Infectious Disease"/>
            <person name="Wu L."/>
            <person name="Ma J."/>
        </authorList>
    </citation>
    <scope>NUCLEOTIDE SEQUENCE [LARGE SCALE GENOMIC DNA]</scope>
    <source>
        <strain evidence="3">JCM 14545</strain>
    </source>
</reference>
<dbReference type="CDD" id="cd03886">
    <property type="entry name" value="M20_Acy1"/>
    <property type="match status" value="1"/>
</dbReference>
<comment type="caution">
    <text evidence="2">The sequence shown here is derived from an EMBL/GenBank/DDBJ whole genome shotgun (WGS) entry which is preliminary data.</text>
</comment>